<keyword evidence="2" id="KW-1133">Transmembrane helix</keyword>
<feature type="compositionally biased region" description="Basic and acidic residues" evidence="1">
    <location>
        <begin position="76"/>
        <end position="93"/>
    </location>
</feature>
<feature type="transmembrane region" description="Helical" evidence="2">
    <location>
        <begin position="13"/>
        <end position="31"/>
    </location>
</feature>
<evidence type="ECO:0000313" key="4">
    <source>
        <dbReference type="Proteomes" id="UP001222325"/>
    </source>
</evidence>
<feature type="region of interest" description="Disordered" evidence="1">
    <location>
        <begin position="61"/>
        <end position="101"/>
    </location>
</feature>
<sequence length="101" mass="11327">MPSFSMVQSSNPGLSYFVTFLFISVHLLPYLGSLSSLWGPRLAHWIPKVCISNGNPMRDSRVDAGGFHVPPGLHRRSADRTSNHRQDDPRRCESQMSTSIE</sequence>
<evidence type="ECO:0000313" key="3">
    <source>
        <dbReference type="EMBL" id="KAJ7071908.1"/>
    </source>
</evidence>
<dbReference type="AlphaFoldDB" id="A0AAD6TNQ1"/>
<keyword evidence="2" id="KW-0472">Membrane</keyword>
<dbReference type="Proteomes" id="UP001222325">
    <property type="component" value="Unassembled WGS sequence"/>
</dbReference>
<comment type="caution">
    <text evidence="3">The sequence shown here is derived from an EMBL/GenBank/DDBJ whole genome shotgun (WGS) entry which is preliminary data.</text>
</comment>
<keyword evidence="2" id="KW-0812">Transmembrane</keyword>
<name>A0AAD6TNQ1_9AGAR</name>
<dbReference type="EMBL" id="JARJCN010000120">
    <property type="protein sequence ID" value="KAJ7071908.1"/>
    <property type="molecule type" value="Genomic_DNA"/>
</dbReference>
<reference evidence="3" key="1">
    <citation type="submission" date="2023-03" db="EMBL/GenBank/DDBJ databases">
        <title>Massive genome expansion in bonnet fungi (Mycena s.s.) driven by repeated elements and novel gene families across ecological guilds.</title>
        <authorList>
            <consortium name="Lawrence Berkeley National Laboratory"/>
            <person name="Harder C.B."/>
            <person name="Miyauchi S."/>
            <person name="Viragh M."/>
            <person name="Kuo A."/>
            <person name="Thoen E."/>
            <person name="Andreopoulos B."/>
            <person name="Lu D."/>
            <person name="Skrede I."/>
            <person name="Drula E."/>
            <person name="Henrissat B."/>
            <person name="Morin E."/>
            <person name="Kohler A."/>
            <person name="Barry K."/>
            <person name="LaButti K."/>
            <person name="Morin E."/>
            <person name="Salamov A."/>
            <person name="Lipzen A."/>
            <person name="Mereny Z."/>
            <person name="Hegedus B."/>
            <person name="Baldrian P."/>
            <person name="Stursova M."/>
            <person name="Weitz H."/>
            <person name="Taylor A."/>
            <person name="Grigoriev I.V."/>
            <person name="Nagy L.G."/>
            <person name="Martin F."/>
            <person name="Kauserud H."/>
        </authorList>
    </citation>
    <scope>NUCLEOTIDE SEQUENCE</scope>
    <source>
        <strain evidence="3">CBHHK173m</strain>
    </source>
</reference>
<proteinExistence type="predicted"/>
<protein>
    <submittedName>
        <fullName evidence="3">Uncharacterized protein</fullName>
    </submittedName>
</protein>
<accession>A0AAD6TNQ1</accession>
<gene>
    <name evidence="3" type="ORF">B0H15DRAFT_83971</name>
</gene>
<evidence type="ECO:0000256" key="2">
    <source>
        <dbReference type="SAM" id="Phobius"/>
    </source>
</evidence>
<organism evidence="3 4">
    <name type="scientific">Mycena belliarum</name>
    <dbReference type="NCBI Taxonomy" id="1033014"/>
    <lineage>
        <taxon>Eukaryota</taxon>
        <taxon>Fungi</taxon>
        <taxon>Dikarya</taxon>
        <taxon>Basidiomycota</taxon>
        <taxon>Agaricomycotina</taxon>
        <taxon>Agaricomycetes</taxon>
        <taxon>Agaricomycetidae</taxon>
        <taxon>Agaricales</taxon>
        <taxon>Marasmiineae</taxon>
        <taxon>Mycenaceae</taxon>
        <taxon>Mycena</taxon>
    </lineage>
</organism>
<keyword evidence="4" id="KW-1185">Reference proteome</keyword>
<evidence type="ECO:0000256" key="1">
    <source>
        <dbReference type="SAM" id="MobiDB-lite"/>
    </source>
</evidence>